<dbReference type="InterPro" id="IPR027417">
    <property type="entry name" value="P-loop_NTPase"/>
</dbReference>
<dbReference type="NCBIfam" id="TIGR01128">
    <property type="entry name" value="holA"/>
    <property type="match status" value="1"/>
</dbReference>
<protein>
    <recommendedName>
        <fullName evidence="2">DNA polymerase III subunit delta</fullName>
        <ecNumber evidence="1">2.7.7.7</ecNumber>
    </recommendedName>
</protein>
<dbReference type="Proteomes" id="UP000228510">
    <property type="component" value="Unassembled WGS sequence"/>
</dbReference>
<dbReference type="InterPro" id="IPR008921">
    <property type="entry name" value="DNA_pol3_clamp-load_cplx_C"/>
</dbReference>
<evidence type="ECO:0000256" key="6">
    <source>
        <dbReference type="ARBA" id="ARBA00022932"/>
    </source>
</evidence>
<feature type="domain" description="DNA polymerase III delta N-terminal" evidence="9">
    <location>
        <begin position="4"/>
        <end position="114"/>
    </location>
</feature>
<feature type="domain" description="DNA polymerase III delta subunit-like C-terminal" evidence="10">
    <location>
        <begin position="211"/>
        <end position="326"/>
    </location>
</feature>
<dbReference type="GO" id="GO:0009360">
    <property type="term" value="C:DNA polymerase III complex"/>
    <property type="evidence" value="ECO:0007669"/>
    <property type="project" value="InterPro"/>
</dbReference>
<dbReference type="Gene3D" id="1.20.272.10">
    <property type="match status" value="1"/>
</dbReference>
<dbReference type="Pfam" id="PF21694">
    <property type="entry name" value="DNA_pol3_delta_C"/>
    <property type="match status" value="1"/>
</dbReference>
<organism evidence="11 12">
    <name type="scientific">Candidatus Falkowbacteria bacterium CG10_big_fil_rev_8_21_14_0_10_44_15</name>
    <dbReference type="NCBI Taxonomy" id="1974569"/>
    <lineage>
        <taxon>Bacteria</taxon>
        <taxon>Candidatus Falkowiibacteriota</taxon>
    </lineage>
</organism>
<keyword evidence="3" id="KW-0808">Transferase</keyword>
<dbReference type="EMBL" id="PFAT01000022">
    <property type="protein sequence ID" value="PIR92459.1"/>
    <property type="molecule type" value="Genomic_DNA"/>
</dbReference>
<evidence type="ECO:0000256" key="4">
    <source>
        <dbReference type="ARBA" id="ARBA00022695"/>
    </source>
</evidence>
<dbReference type="SUPFAM" id="SSF52540">
    <property type="entry name" value="P-loop containing nucleoside triphosphate hydrolases"/>
    <property type="match status" value="1"/>
</dbReference>
<evidence type="ECO:0000256" key="3">
    <source>
        <dbReference type="ARBA" id="ARBA00022679"/>
    </source>
</evidence>
<comment type="caution">
    <text evidence="11">The sequence shown here is derived from an EMBL/GenBank/DDBJ whole genome shotgun (WGS) entry which is preliminary data.</text>
</comment>
<dbReference type="GO" id="GO:0003677">
    <property type="term" value="F:DNA binding"/>
    <property type="evidence" value="ECO:0007669"/>
    <property type="project" value="InterPro"/>
</dbReference>
<proteinExistence type="inferred from homology"/>
<evidence type="ECO:0000256" key="7">
    <source>
        <dbReference type="ARBA" id="ARBA00034754"/>
    </source>
</evidence>
<comment type="similarity">
    <text evidence="7">Belongs to the DNA polymerase HolA subunit family.</text>
</comment>
<dbReference type="Gene3D" id="3.40.50.300">
    <property type="entry name" value="P-loop containing nucleotide triphosphate hydrolases"/>
    <property type="match status" value="1"/>
</dbReference>
<evidence type="ECO:0000313" key="11">
    <source>
        <dbReference type="EMBL" id="PIR92459.1"/>
    </source>
</evidence>
<dbReference type="SUPFAM" id="SSF48019">
    <property type="entry name" value="post-AAA+ oligomerization domain-like"/>
    <property type="match status" value="1"/>
</dbReference>
<evidence type="ECO:0000256" key="8">
    <source>
        <dbReference type="ARBA" id="ARBA00049244"/>
    </source>
</evidence>
<evidence type="ECO:0000313" key="12">
    <source>
        <dbReference type="Proteomes" id="UP000228510"/>
    </source>
</evidence>
<evidence type="ECO:0000259" key="9">
    <source>
        <dbReference type="Pfam" id="PF06144"/>
    </source>
</evidence>
<name>A0A2H0V1Z0_9BACT</name>
<sequence>MIIFLYGADSFRSRQKLNALVEQFKKQRDPRGNNVVKVDGAKTSLDEINSKIASASLLAEKRLLVVEELFSHREETIFKALLAYLWKIEKDENENSLIFYEPKELESKKYGEKRLTAARKQLFDYLAKQKFSEQFKPLNANELSLWIKQYLNKKNMAINPAAVNLLTNISGADLWGLHNELDKLTNFVQRQNRTEITAGDLGQLVSGTAAENIFALTDALGSKNKALFFSLLENQLDAGVSLQQVLALVARQFKITLQVKEYLIAGQAPQQIAAALKLHPFVVQKTIPQTRNFSLDYLKNVLGQIVELDYKIKTGQRDGLTGLTLLFSANL</sequence>
<dbReference type="EC" id="2.7.7.7" evidence="1"/>
<dbReference type="InterPro" id="IPR005790">
    <property type="entry name" value="DNA_polIII_delta"/>
</dbReference>
<keyword evidence="5" id="KW-0235">DNA replication</keyword>
<keyword evidence="6" id="KW-0239">DNA-directed DNA polymerase</keyword>
<evidence type="ECO:0000256" key="2">
    <source>
        <dbReference type="ARBA" id="ARBA00017703"/>
    </source>
</evidence>
<comment type="catalytic activity">
    <reaction evidence="8">
        <text>DNA(n) + a 2'-deoxyribonucleoside 5'-triphosphate = DNA(n+1) + diphosphate</text>
        <dbReference type="Rhea" id="RHEA:22508"/>
        <dbReference type="Rhea" id="RHEA-COMP:17339"/>
        <dbReference type="Rhea" id="RHEA-COMP:17340"/>
        <dbReference type="ChEBI" id="CHEBI:33019"/>
        <dbReference type="ChEBI" id="CHEBI:61560"/>
        <dbReference type="ChEBI" id="CHEBI:173112"/>
        <dbReference type="EC" id="2.7.7.7"/>
    </reaction>
</comment>
<dbReference type="GO" id="GO:0006261">
    <property type="term" value="P:DNA-templated DNA replication"/>
    <property type="evidence" value="ECO:0007669"/>
    <property type="project" value="TreeGrafter"/>
</dbReference>
<dbReference type="PANTHER" id="PTHR34388">
    <property type="entry name" value="DNA POLYMERASE III SUBUNIT DELTA"/>
    <property type="match status" value="1"/>
</dbReference>
<dbReference type="PANTHER" id="PTHR34388:SF1">
    <property type="entry name" value="DNA POLYMERASE III SUBUNIT DELTA"/>
    <property type="match status" value="1"/>
</dbReference>
<dbReference type="InterPro" id="IPR048466">
    <property type="entry name" value="DNA_pol3_delta-like_C"/>
</dbReference>
<dbReference type="Gene3D" id="1.10.8.60">
    <property type="match status" value="1"/>
</dbReference>
<gene>
    <name evidence="11" type="primary">holA</name>
    <name evidence="11" type="ORF">COU01_01555</name>
</gene>
<reference evidence="12" key="1">
    <citation type="submission" date="2017-09" db="EMBL/GenBank/DDBJ databases">
        <title>Depth-based differentiation of microbial function through sediment-hosted aquifers and enrichment of novel symbionts in the deep terrestrial subsurface.</title>
        <authorList>
            <person name="Probst A.J."/>
            <person name="Ladd B."/>
            <person name="Jarett J.K."/>
            <person name="Geller-Mcgrath D.E."/>
            <person name="Sieber C.M.K."/>
            <person name="Emerson J.B."/>
            <person name="Anantharaman K."/>
            <person name="Thomas B.C."/>
            <person name="Malmstrom R."/>
            <person name="Stieglmeier M."/>
            <person name="Klingl A."/>
            <person name="Woyke T."/>
            <person name="Ryan C.M."/>
            <person name="Banfield J.F."/>
        </authorList>
    </citation>
    <scope>NUCLEOTIDE SEQUENCE [LARGE SCALE GENOMIC DNA]</scope>
</reference>
<dbReference type="GO" id="GO:0003887">
    <property type="term" value="F:DNA-directed DNA polymerase activity"/>
    <property type="evidence" value="ECO:0007669"/>
    <property type="project" value="UniProtKB-KW"/>
</dbReference>
<keyword evidence="4" id="KW-0548">Nucleotidyltransferase</keyword>
<evidence type="ECO:0000256" key="1">
    <source>
        <dbReference type="ARBA" id="ARBA00012417"/>
    </source>
</evidence>
<dbReference type="Pfam" id="PF06144">
    <property type="entry name" value="DNA_pol3_delta"/>
    <property type="match status" value="1"/>
</dbReference>
<accession>A0A2H0V1Z0</accession>
<evidence type="ECO:0000259" key="10">
    <source>
        <dbReference type="Pfam" id="PF21694"/>
    </source>
</evidence>
<evidence type="ECO:0000256" key="5">
    <source>
        <dbReference type="ARBA" id="ARBA00022705"/>
    </source>
</evidence>
<dbReference type="AlphaFoldDB" id="A0A2H0V1Z0"/>
<dbReference type="InterPro" id="IPR010372">
    <property type="entry name" value="DNA_pol3_delta_N"/>
</dbReference>